<dbReference type="InterPro" id="IPR011251">
    <property type="entry name" value="Luciferase-like_dom"/>
</dbReference>
<dbReference type="AlphaFoldDB" id="A0A2V3W470"/>
<evidence type="ECO:0000313" key="3">
    <source>
        <dbReference type="EMBL" id="PXW87871.1"/>
    </source>
</evidence>
<protein>
    <submittedName>
        <fullName evidence="3">Luciferase family oxidoreductase group 1</fullName>
    </submittedName>
</protein>
<dbReference type="EMBL" id="QJJQ01000004">
    <property type="protein sequence ID" value="PXW87871.1"/>
    <property type="molecule type" value="Genomic_DNA"/>
</dbReference>
<comment type="caution">
    <text evidence="3">The sequence shown here is derived from an EMBL/GenBank/DDBJ whole genome shotgun (WGS) entry which is preliminary data.</text>
</comment>
<keyword evidence="4" id="KW-1185">Reference proteome</keyword>
<evidence type="ECO:0000313" key="4">
    <source>
        <dbReference type="Proteomes" id="UP000247978"/>
    </source>
</evidence>
<dbReference type="Gene3D" id="3.20.20.30">
    <property type="entry name" value="Luciferase-like domain"/>
    <property type="match status" value="1"/>
</dbReference>
<dbReference type="RefSeq" id="WP_110394705.1">
    <property type="nucleotide sequence ID" value="NZ_JADIJL010000007.1"/>
</dbReference>
<feature type="domain" description="Luciferase-like" evidence="2">
    <location>
        <begin position="6"/>
        <end position="297"/>
    </location>
</feature>
<dbReference type="InterPro" id="IPR036661">
    <property type="entry name" value="Luciferase-like_sf"/>
</dbReference>
<dbReference type="Proteomes" id="UP000247978">
    <property type="component" value="Unassembled WGS sequence"/>
</dbReference>
<sequence>MSYKLGILDQSPIFPNMTSTDALNNTIELAKDAEKWGYSRFWVAEHHHMEKVAGVSPEILISHLLAHTKTIHIGSGGVMLQHYSPYKVVENFHVLSALAPGRVDLGVGKAPGGFDLSTKALQYGTRNDGSDINERLQFIKQLIDHDIPENHPFANLRAMPQPIVKPEIFLLGGSEQSATLAAELKVEFVFARFLNGSENDLKDAAKIFHHHYPSGKLIVAVAVLAGETEQEALELAKDLKLYQIKFKDERTLIVQSYDQVEALKKQTADSFEVIEKELSILAGTAEQIKSELDHLHQQYRIDEFILHTPLLNRIKRLKSFELLSPENNKNVQSQQREKVSK</sequence>
<dbReference type="GO" id="GO:0005829">
    <property type="term" value="C:cytosol"/>
    <property type="evidence" value="ECO:0007669"/>
    <property type="project" value="TreeGrafter"/>
</dbReference>
<dbReference type="SUPFAM" id="SSF51679">
    <property type="entry name" value="Bacterial luciferase-like"/>
    <property type="match status" value="1"/>
</dbReference>
<reference evidence="3 4" key="1">
    <citation type="submission" date="2018-05" db="EMBL/GenBank/DDBJ databases">
        <title>Genomic Encyclopedia of Type Strains, Phase IV (KMG-IV): sequencing the most valuable type-strain genomes for metagenomic binning, comparative biology and taxonomic classification.</title>
        <authorList>
            <person name="Goeker M."/>
        </authorList>
    </citation>
    <scope>NUCLEOTIDE SEQUENCE [LARGE SCALE GENOMIC DNA]</scope>
    <source>
        <strain evidence="3 4">DSM 28556</strain>
    </source>
</reference>
<organism evidence="3 4">
    <name type="scientific">Pseudogracilibacillus auburnensis</name>
    <dbReference type="NCBI Taxonomy" id="1494959"/>
    <lineage>
        <taxon>Bacteria</taxon>
        <taxon>Bacillati</taxon>
        <taxon>Bacillota</taxon>
        <taxon>Bacilli</taxon>
        <taxon>Bacillales</taxon>
        <taxon>Bacillaceae</taxon>
        <taxon>Pseudogracilibacillus</taxon>
    </lineage>
</organism>
<comment type="similarity">
    <text evidence="1">To bacterial alkanal monooxygenase alpha and beta chains.</text>
</comment>
<dbReference type="Pfam" id="PF00296">
    <property type="entry name" value="Bac_luciferase"/>
    <property type="match status" value="1"/>
</dbReference>
<gene>
    <name evidence="3" type="ORF">DFR56_10419</name>
</gene>
<evidence type="ECO:0000259" key="2">
    <source>
        <dbReference type="Pfam" id="PF00296"/>
    </source>
</evidence>
<dbReference type="PANTHER" id="PTHR30137">
    <property type="entry name" value="LUCIFERASE-LIKE MONOOXYGENASE"/>
    <property type="match status" value="1"/>
</dbReference>
<dbReference type="OrthoDB" id="9780518at2"/>
<proteinExistence type="predicted"/>
<evidence type="ECO:0000256" key="1">
    <source>
        <dbReference type="ARBA" id="ARBA00007789"/>
    </source>
</evidence>
<dbReference type="GO" id="GO:0016705">
    <property type="term" value="F:oxidoreductase activity, acting on paired donors, with incorporation or reduction of molecular oxygen"/>
    <property type="evidence" value="ECO:0007669"/>
    <property type="project" value="InterPro"/>
</dbReference>
<dbReference type="PANTHER" id="PTHR30137:SF20">
    <property type="entry name" value="N-ACETYL-S-ALKYLCYSTEINE MONOOXYGENASE"/>
    <property type="match status" value="1"/>
</dbReference>
<dbReference type="InterPro" id="IPR050766">
    <property type="entry name" value="Bact_Lucif_Oxidored"/>
</dbReference>
<dbReference type="InterPro" id="IPR019949">
    <property type="entry name" value="CmoO-like"/>
</dbReference>
<dbReference type="NCBIfam" id="TIGR03558">
    <property type="entry name" value="oxido_grp_1"/>
    <property type="match status" value="1"/>
</dbReference>
<name>A0A2V3W470_9BACI</name>
<accession>A0A2V3W470</accession>